<protein>
    <recommendedName>
        <fullName evidence="4">F-box domain-containing protein</fullName>
    </recommendedName>
</protein>
<reference evidence="2 3" key="1">
    <citation type="journal article" date="2012" name="PLoS Pathog.">
        <title>Diverse lifestyles and strategies of plant pathogenesis encoded in the genomes of eighteen Dothideomycetes fungi.</title>
        <authorList>
            <person name="Ohm R.A."/>
            <person name="Feau N."/>
            <person name="Henrissat B."/>
            <person name="Schoch C.L."/>
            <person name="Horwitz B.A."/>
            <person name="Barry K.W."/>
            <person name="Condon B.J."/>
            <person name="Copeland A.C."/>
            <person name="Dhillon B."/>
            <person name="Glaser F."/>
            <person name="Hesse C.N."/>
            <person name="Kosti I."/>
            <person name="LaButti K."/>
            <person name="Lindquist E.A."/>
            <person name="Lucas S."/>
            <person name="Salamov A.A."/>
            <person name="Bradshaw R.E."/>
            <person name="Ciuffetti L."/>
            <person name="Hamelin R.C."/>
            <person name="Kema G.H.J."/>
            <person name="Lawrence C."/>
            <person name="Scott J.A."/>
            <person name="Spatafora J.W."/>
            <person name="Turgeon B.G."/>
            <person name="de Wit P.J.G.M."/>
            <person name="Zhong S."/>
            <person name="Goodwin S.B."/>
            <person name="Grigoriev I.V."/>
        </authorList>
    </citation>
    <scope>NUCLEOTIDE SEQUENCE [LARGE SCALE GENOMIC DNA]</scope>
    <source>
        <strain evidence="3">ND90Pr / ATCC 201652</strain>
    </source>
</reference>
<dbReference type="RefSeq" id="XP_007698812.1">
    <property type="nucleotide sequence ID" value="XM_007700622.1"/>
</dbReference>
<name>M2SEP0_COCSN</name>
<evidence type="ECO:0000256" key="1">
    <source>
        <dbReference type="SAM" id="MobiDB-lite"/>
    </source>
</evidence>
<dbReference type="eggNOG" id="ENOG502S6PB">
    <property type="taxonomic scope" value="Eukaryota"/>
</dbReference>
<feature type="region of interest" description="Disordered" evidence="1">
    <location>
        <begin position="451"/>
        <end position="474"/>
    </location>
</feature>
<gene>
    <name evidence="2" type="ORF">COCSADRAFT_198669</name>
</gene>
<accession>M2SEP0</accession>
<dbReference type="OMA" id="PSHIPHM"/>
<evidence type="ECO:0000313" key="2">
    <source>
        <dbReference type="EMBL" id="EMD65753.1"/>
    </source>
</evidence>
<dbReference type="SUPFAM" id="SSF52047">
    <property type="entry name" value="RNI-like"/>
    <property type="match status" value="1"/>
</dbReference>
<dbReference type="AlphaFoldDB" id="M2SEP0"/>
<dbReference type="Proteomes" id="UP000016934">
    <property type="component" value="Unassembled WGS sequence"/>
</dbReference>
<reference evidence="3" key="2">
    <citation type="journal article" date="2013" name="PLoS Genet.">
        <title>Comparative genome structure, secondary metabolite, and effector coding capacity across Cochliobolus pathogens.</title>
        <authorList>
            <person name="Condon B.J."/>
            <person name="Leng Y."/>
            <person name="Wu D."/>
            <person name="Bushley K.E."/>
            <person name="Ohm R.A."/>
            <person name="Otillar R."/>
            <person name="Martin J."/>
            <person name="Schackwitz W."/>
            <person name="Grimwood J."/>
            <person name="MohdZainudin N."/>
            <person name="Xue C."/>
            <person name="Wang R."/>
            <person name="Manning V.A."/>
            <person name="Dhillon B."/>
            <person name="Tu Z.J."/>
            <person name="Steffenson B.J."/>
            <person name="Salamov A."/>
            <person name="Sun H."/>
            <person name="Lowry S."/>
            <person name="LaButti K."/>
            <person name="Han J."/>
            <person name="Copeland A."/>
            <person name="Lindquist E."/>
            <person name="Barry K."/>
            <person name="Schmutz J."/>
            <person name="Baker S.E."/>
            <person name="Ciuffetti L.M."/>
            <person name="Grigoriev I.V."/>
            <person name="Zhong S."/>
            <person name="Turgeon B.G."/>
        </authorList>
    </citation>
    <scope>NUCLEOTIDE SEQUENCE [LARGE SCALE GENOMIC DNA]</scope>
    <source>
        <strain evidence="3">ND90Pr / ATCC 201652</strain>
    </source>
</reference>
<dbReference type="Gene3D" id="3.80.10.10">
    <property type="entry name" value="Ribonuclease Inhibitor"/>
    <property type="match status" value="1"/>
</dbReference>
<dbReference type="KEGG" id="bsc:COCSADRAFT_198669"/>
<keyword evidence="3" id="KW-1185">Reference proteome</keyword>
<proteinExistence type="predicted"/>
<evidence type="ECO:0008006" key="4">
    <source>
        <dbReference type="Google" id="ProtNLM"/>
    </source>
</evidence>
<dbReference type="EMBL" id="KB445641">
    <property type="protein sequence ID" value="EMD65753.1"/>
    <property type="molecule type" value="Genomic_DNA"/>
</dbReference>
<organism evidence="2 3">
    <name type="scientific">Cochliobolus sativus (strain ND90Pr / ATCC 201652)</name>
    <name type="common">Common root rot and spot blotch fungus</name>
    <name type="synonym">Bipolaris sorokiniana</name>
    <dbReference type="NCBI Taxonomy" id="665912"/>
    <lineage>
        <taxon>Eukaryota</taxon>
        <taxon>Fungi</taxon>
        <taxon>Dikarya</taxon>
        <taxon>Ascomycota</taxon>
        <taxon>Pezizomycotina</taxon>
        <taxon>Dothideomycetes</taxon>
        <taxon>Pleosporomycetidae</taxon>
        <taxon>Pleosporales</taxon>
        <taxon>Pleosporineae</taxon>
        <taxon>Pleosporaceae</taxon>
        <taxon>Bipolaris</taxon>
    </lineage>
</organism>
<dbReference type="GeneID" id="19134067"/>
<dbReference type="InterPro" id="IPR032675">
    <property type="entry name" value="LRR_dom_sf"/>
</dbReference>
<sequence>MDDLPSYEAATCPNAWALIAPYLPSQALCSATLVSREWNKIFTPCLWGSPASHFGEQNDVVFVALTRFKRILPNARASVCELTHTLCLPPAHVEIYSGPHSEWLRDCLEYLPHLQCLIVNGLPFFDHASLLSLRYPSQRLRPKFPVFSLRLLDASGCMNATLAGLAEALPHFPDLVSLDLSKTRAARGKEVLSALKHLLNLRVLNLCGIGLKDEDFSIVAHSIRSRVRSLDISNNLLTDTSTRLLLELCLKEIAVTPHTHRGRLAPVEQEQGGNEMDVFESENLVGSLRKKLTGGFVGTLPIEEARDVGISHLYLSANNITIEGISSLLRSGRLKVLDAGMLPATIRNPCPVDLGSGEDDMKLPSVAKLVPILPEFARHKLRYIRLNYQIVTEDAPIERAKSPRVELCGGFGAYERPEAHELENTELSMSELDSEFTTVHEIANSSYPVELPGSFPPAEPSNHASSSTAASGHKAVAAPSPAAIITSQLLLSQQESPNYLNQTGLPLSPISPLHKSFENHRRSGEGDLTPSWSPSLFPPTPTPDMQFPSSPIFGTISQETPLNQVEDIKARLSYRQSQEPRLHPGMLPNLHTLVLTSVPIAAEKYVVEHIIQFIKDAADEASIARQRARNTYVLPPGRRRAVAEEEYARSLFALRRIVLEMASPQPAPKKISTSWRAYPTRSTTEDADSEAFWEAASHDFSFFGDEECGQPSQQLVRPLPLEAMSGLELATDHTHPVPEPREPEVSPRRLFDVIGEVGKFRRERKAAYEELIATGEVNPDVKGYWPGDITVVRTPLNAEAGELDCYGNRYESGWYYR</sequence>
<dbReference type="OrthoDB" id="408631at2759"/>
<evidence type="ECO:0000313" key="3">
    <source>
        <dbReference type="Proteomes" id="UP000016934"/>
    </source>
</evidence>
<dbReference type="HOGENOM" id="CLU_016204_0_0_1"/>